<sequence>MEHSCEIQVPRVKLGSQGLEKTKWFLPGGSLSSILNAPLPHEAGGQILKQAFNRGITFFDTADIYGKQGHNEIMIGKALKDLPRDRVQIATKFGLLVLPPCCLSAQTFHPRFTGDNQEKNRAIYTRFAGLAAKHSCTPPQLALAWLLHQGDDVVPIPGTTKIENLEANAASLRVKLTAEELEEIGEAIPVDQVGGDRDLGIFTKFAYKLASTPPYEK</sequence>
<organism evidence="4">
    <name type="scientific">Salvia splendens</name>
    <name type="common">Scarlet sage</name>
    <dbReference type="NCBI Taxonomy" id="180675"/>
    <lineage>
        <taxon>Eukaryota</taxon>
        <taxon>Viridiplantae</taxon>
        <taxon>Streptophyta</taxon>
        <taxon>Embryophyta</taxon>
        <taxon>Tracheophyta</taxon>
        <taxon>Spermatophyta</taxon>
        <taxon>Magnoliopsida</taxon>
        <taxon>eudicotyledons</taxon>
        <taxon>Gunneridae</taxon>
        <taxon>Pentapetalae</taxon>
        <taxon>asterids</taxon>
        <taxon>lamiids</taxon>
        <taxon>Lamiales</taxon>
        <taxon>Lamiaceae</taxon>
        <taxon>Nepetoideae</taxon>
        <taxon>Mentheae</taxon>
        <taxon>Salviinae</taxon>
        <taxon>Salvia</taxon>
        <taxon>Salvia subgen. Calosphace</taxon>
        <taxon>core Calosphace</taxon>
    </lineage>
</organism>
<dbReference type="GO" id="GO:0016491">
    <property type="term" value="F:oxidoreductase activity"/>
    <property type="evidence" value="ECO:0007669"/>
    <property type="project" value="UniProtKB-KW"/>
</dbReference>
<evidence type="ECO:0000313" key="4">
    <source>
        <dbReference type="EMBL" id="KAG6423118.1"/>
    </source>
</evidence>
<dbReference type="PANTHER" id="PTHR43625:SF65">
    <property type="entry name" value="NADP-DEPENDENT OXIDOREDUCTASE DOMAIN-CONTAINING PROTEIN"/>
    <property type="match status" value="1"/>
</dbReference>
<feature type="domain" description="NADP-dependent oxidoreductase" evidence="3">
    <location>
        <begin position="117"/>
        <end position="187"/>
    </location>
</feature>
<dbReference type="Pfam" id="PF00248">
    <property type="entry name" value="Aldo_ket_red"/>
    <property type="match status" value="2"/>
</dbReference>
<dbReference type="InterPro" id="IPR050791">
    <property type="entry name" value="Aldo-Keto_reductase"/>
</dbReference>
<keyword evidence="1" id="KW-0521">NADP</keyword>
<accession>A0A8X8ZZU8</accession>
<keyword evidence="5" id="KW-1185">Reference proteome</keyword>
<feature type="domain" description="NADP-dependent oxidoreductase" evidence="3">
    <location>
        <begin position="44"/>
        <end position="93"/>
    </location>
</feature>
<keyword evidence="2" id="KW-0560">Oxidoreductase</keyword>
<dbReference type="InterPro" id="IPR023210">
    <property type="entry name" value="NADP_OxRdtase_dom"/>
</dbReference>
<dbReference type="InterPro" id="IPR036812">
    <property type="entry name" value="NAD(P)_OxRdtase_dom_sf"/>
</dbReference>
<dbReference type="Gene3D" id="3.20.20.100">
    <property type="entry name" value="NADP-dependent oxidoreductase domain"/>
    <property type="match status" value="2"/>
</dbReference>
<protein>
    <recommendedName>
        <fullName evidence="3">NADP-dependent oxidoreductase domain-containing protein</fullName>
    </recommendedName>
</protein>
<name>A0A8X8ZZU8_SALSN</name>
<dbReference type="PANTHER" id="PTHR43625">
    <property type="entry name" value="AFLATOXIN B1 ALDEHYDE REDUCTASE"/>
    <property type="match status" value="1"/>
</dbReference>
<dbReference type="SUPFAM" id="SSF51430">
    <property type="entry name" value="NAD(P)-linked oxidoreductase"/>
    <property type="match status" value="1"/>
</dbReference>
<dbReference type="AlphaFoldDB" id="A0A8X8ZZU8"/>
<evidence type="ECO:0000256" key="1">
    <source>
        <dbReference type="ARBA" id="ARBA00022857"/>
    </source>
</evidence>
<evidence type="ECO:0000313" key="5">
    <source>
        <dbReference type="Proteomes" id="UP000298416"/>
    </source>
</evidence>
<reference evidence="4" key="1">
    <citation type="submission" date="2018-01" db="EMBL/GenBank/DDBJ databases">
        <authorList>
            <person name="Mao J.F."/>
        </authorList>
    </citation>
    <scope>NUCLEOTIDE SEQUENCE</scope>
    <source>
        <strain evidence="4">Huo1</strain>
        <tissue evidence="4">Leaf</tissue>
    </source>
</reference>
<comment type="caution">
    <text evidence="4">The sequence shown here is derived from an EMBL/GenBank/DDBJ whole genome shotgun (WGS) entry which is preliminary data.</text>
</comment>
<dbReference type="Proteomes" id="UP000298416">
    <property type="component" value="Unassembled WGS sequence"/>
</dbReference>
<dbReference type="GO" id="GO:0005737">
    <property type="term" value="C:cytoplasm"/>
    <property type="evidence" value="ECO:0007669"/>
    <property type="project" value="TreeGrafter"/>
</dbReference>
<reference evidence="4" key="2">
    <citation type="submission" date="2020-08" db="EMBL/GenBank/DDBJ databases">
        <title>Plant Genome Project.</title>
        <authorList>
            <person name="Zhang R.-G."/>
        </authorList>
    </citation>
    <scope>NUCLEOTIDE SEQUENCE</scope>
    <source>
        <strain evidence="4">Huo1</strain>
        <tissue evidence="4">Leaf</tissue>
    </source>
</reference>
<proteinExistence type="predicted"/>
<evidence type="ECO:0000259" key="3">
    <source>
        <dbReference type="Pfam" id="PF00248"/>
    </source>
</evidence>
<dbReference type="EMBL" id="PNBA02000005">
    <property type="protein sequence ID" value="KAG6423118.1"/>
    <property type="molecule type" value="Genomic_DNA"/>
</dbReference>
<gene>
    <name evidence="4" type="ORF">SASPL_113503</name>
</gene>
<evidence type="ECO:0000256" key="2">
    <source>
        <dbReference type="ARBA" id="ARBA00023002"/>
    </source>
</evidence>